<evidence type="ECO:0000313" key="2">
    <source>
        <dbReference type="EnsemblMetazoa" id="GPPI018099-PA"/>
    </source>
</evidence>
<reference evidence="3" key="1">
    <citation type="submission" date="2015-01" db="EMBL/GenBank/DDBJ databases">
        <authorList>
            <person name="Aksoy S."/>
            <person name="Warren W."/>
            <person name="Wilson R.K."/>
        </authorList>
    </citation>
    <scope>NUCLEOTIDE SEQUENCE [LARGE SCALE GENOMIC DNA]</scope>
    <source>
        <strain evidence="3">IAEA</strain>
    </source>
</reference>
<evidence type="ECO:0000313" key="3">
    <source>
        <dbReference type="Proteomes" id="UP000092460"/>
    </source>
</evidence>
<protein>
    <submittedName>
        <fullName evidence="2">Uncharacterized protein</fullName>
    </submittedName>
</protein>
<evidence type="ECO:0000256" key="1">
    <source>
        <dbReference type="SAM" id="MobiDB-lite"/>
    </source>
</evidence>
<proteinExistence type="predicted"/>
<dbReference type="VEuPathDB" id="VectorBase:GPPI018099"/>
<feature type="region of interest" description="Disordered" evidence="1">
    <location>
        <begin position="24"/>
        <end position="64"/>
    </location>
</feature>
<dbReference type="EMBL" id="JXJN01008129">
    <property type="status" value="NOT_ANNOTATED_CDS"/>
    <property type="molecule type" value="Genomic_DNA"/>
</dbReference>
<accession>A0A1B0B3Z3</accession>
<dbReference type="Proteomes" id="UP000092460">
    <property type="component" value="Unassembled WGS sequence"/>
</dbReference>
<organism evidence="2 3">
    <name type="scientific">Glossina palpalis gambiensis</name>
    <dbReference type="NCBI Taxonomy" id="67801"/>
    <lineage>
        <taxon>Eukaryota</taxon>
        <taxon>Metazoa</taxon>
        <taxon>Ecdysozoa</taxon>
        <taxon>Arthropoda</taxon>
        <taxon>Hexapoda</taxon>
        <taxon>Insecta</taxon>
        <taxon>Pterygota</taxon>
        <taxon>Neoptera</taxon>
        <taxon>Endopterygota</taxon>
        <taxon>Diptera</taxon>
        <taxon>Brachycera</taxon>
        <taxon>Muscomorpha</taxon>
        <taxon>Hippoboscoidea</taxon>
        <taxon>Glossinidae</taxon>
        <taxon>Glossina</taxon>
    </lineage>
</organism>
<keyword evidence="3" id="KW-1185">Reference proteome</keyword>
<feature type="compositionally biased region" description="Low complexity" evidence="1">
    <location>
        <begin position="31"/>
        <end position="43"/>
    </location>
</feature>
<dbReference type="EnsemblMetazoa" id="GPPI018099-RA">
    <property type="protein sequence ID" value="GPPI018099-PA"/>
    <property type="gene ID" value="GPPI018099"/>
</dbReference>
<reference evidence="2" key="2">
    <citation type="submission" date="2020-05" db="UniProtKB">
        <authorList>
            <consortium name="EnsemblMetazoa"/>
        </authorList>
    </citation>
    <scope>IDENTIFICATION</scope>
    <source>
        <strain evidence="2">IAEA</strain>
    </source>
</reference>
<dbReference type="AlphaFoldDB" id="A0A1B0B3Z3"/>
<name>A0A1B0B3Z3_9MUSC</name>
<sequence length="305" mass="34530">MPEISQDAFEILNPGAPSETFNTLRSQKNPSTSATAITTTTSSRDPQKNQKFSNGLARTDSLQPQGYKRELDHRLIVPKSETIIRTKIRDSKLPESSIRVRGGIPPQYPTITTRIIELIHRYSSIVTSIANQEVFLGVVTVMCVNDLKPINKINTECTGSQRVFICNDKEDLSIGGHTSIDAEESKESGHKWQMMPIVFKDKEQYNPEMRGSTVDMFNCSHSTPILVKWYEEILRVSFSSLFTSVHTLLRNSQERRLLKPLDQLHEKFKEIAAVVSHTITTYELHVVITIEQLKTRPALVTAFTD</sequence>